<gene>
    <name evidence="1" type="ORF">ALEPTO_LOCUS10185</name>
</gene>
<dbReference type="SUPFAM" id="SSF55729">
    <property type="entry name" value="Acyl-CoA N-acyltransferases (Nat)"/>
    <property type="match status" value="1"/>
</dbReference>
<dbReference type="Proteomes" id="UP000789508">
    <property type="component" value="Unassembled WGS sequence"/>
</dbReference>
<protein>
    <submittedName>
        <fullName evidence="1">12281_t:CDS:1</fullName>
    </submittedName>
</protein>
<keyword evidence="2" id="KW-1185">Reference proteome</keyword>
<dbReference type="AlphaFoldDB" id="A0A9N9DXI5"/>
<accession>A0A9N9DXI5</accession>
<evidence type="ECO:0000313" key="1">
    <source>
        <dbReference type="EMBL" id="CAG8656453.1"/>
    </source>
</evidence>
<organism evidence="1 2">
    <name type="scientific">Ambispora leptoticha</name>
    <dbReference type="NCBI Taxonomy" id="144679"/>
    <lineage>
        <taxon>Eukaryota</taxon>
        <taxon>Fungi</taxon>
        <taxon>Fungi incertae sedis</taxon>
        <taxon>Mucoromycota</taxon>
        <taxon>Glomeromycotina</taxon>
        <taxon>Glomeromycetes</taxon>
        <taxon>Archaeosporales</taxon>
        <taxon>Ambisporaceae</taxon>
        <taxon>Ambispora</taxon>
    </lineage>
</organism>
<comment type="caution">
    <text evidence="1">The sequence shown here is derived from an EMBL/GenBank/DDBJ whole genome shotgun (WGS) entry which is preliminary data.</text>
</comment>
<feature type="non-terminal residue" evidence="1">
    <location>
        <position position="1"/>
    </location>
</feature>
<evidence type="ECO:0000313" key="2">
    <source>
        <dbReference type="Proteomes" id="UP000789508"/>
    </source>
</evidence>
<dbReference type="InterPro" id="IPR016181">
    <property type="entry name" value="Acyl_CoA_acyltransferase"/>
</dbReference>
<proteinExistence type="predicted"/>
<name>A0A9N9DXI5_9GLOM</name>
<sequence>SKITPRISQTMAAKLGRLQSRAKISSLVSIKKITGSEKFPGKRHAKSHISHLDDKTVRILARYYTKVYGFTFYAACDPKQDQNAIRVSNMVERFAAIQLGDEIFGSRVSRSDLRKVPEVLENPVYKEKETNDPAKLTAKQVELEDRVRTLVNQLAIREVMTSSSTSKEKDTSFHKFWNEVVEKDGPIEPNTPHDQIRKEPYILPKEFEWSTMELNSQEK</sequence>
<dbReference type="OrthoDB" id="60315at2759"/>
<dbReference type="Gene3D" id="3.40.630.170">
    <property type="match status" value="1"/>
</dbReference>
<dbReference type="EMBL" id="CAJVPS010010217">
    <property type="protein sequence ID" value="CAG8656453.1"/>
    <property type="molecule type" value="Genomic_DNA"/>
</dbReference>
<reference evidence="1" key="1">
    <citation type="submission" date="2021-06" db="EMBL/GenBank/DDBJ databases">
        <authorList>
            <person name="Kallberg Y."/>
            <person name="Tangrot J."/>
            <person name="Rosling A."/>
        </authorList>
    </citation>
    <scope>NUCLEOTIDE SEQUENCE</scope>
    <source>
        <strain evidence="1">FL130A</strain>
    </source>
</reference>